<evidence type="ECO:0000256" key="2">
    <source>
        <dbReference type="ARBA" id="ARBA00023015"/>
    </source>
</evidence>
<keyword evidence="2" id="KW-0805">Transcription regulation</keyword>
<gene>
    <name evidence="6" type="ORF">GCM10009096_29460</name>
</gene>
<dbReference type="Gene3D" id="1.10.10.10">
    <property type="entry name" value="Winged helix-like DNA-binding domain superfamily/Winged helix DNA-binding domain"/>
    <property type="match status" value="1"/>
</dbReference>
<dbReference type="Gene3D" id="3.40.190.290">
    <property type="match status" value="1"/>
</dbReference>
<evidence type="ECO:0000313" key="6">
    <source>
        <dbReference type="EMBL" id="GAA0484903.1"/>
    </source>
</evidence>
<reference evidence="7" key="1">
    <citation type="journal article" date="2019" name="Int. J. Syst. Evol. Microbiol.">
        <title>The Global Catalogue of Microorganisms (GCM) 10K type strain sequencing project: providing services to taxonomists for standard genome sequencing and annotation.</title>
        <authorList>
            <consortium name="The Broad Institute Genomics Platform"/>
            <consortium name="The Broad Institute Genome Sequencing Center for Infectious Disease"/>
            <person name="Wu L."/>
            <person name="Ma J."/>
        </authorList>
    </citation>
    <scope>NUCLEOTIDE SEQUENCE [LARGE SCALE GENOMIC DNA]</scope>
    <source>
        <strain evidence="7">JCM 14162</strain>
    </source>
</reference>
<dbReference type="PRINTS" id="PR00039">
    <property type="entry name" value="HTHLYSR"/>
</dbReference>
<dbReference type="SUPFAM" id="SSF46785">
    <property type="entry name" value="Winged helix' DNA-binding domain"/>
    <property type="match status" value="1"/>
</dbReference>
<proteinExistence type="inferred from homology"/>
<sequence>MALPDYEAWAIFAAAARLGSFTAVSHELAISKPTVSKAITRLEESLGTVLFHRTSRKISLSTAGRALLPYARTIAMDGEAAMEAARNTVHLLRGQIRLAAPLSFGLSHLAPILADFMCAYPEITVDVQLSDARVDLIDEGFDLAVRIAELPDSSLRVVRLRSMKTYCIASPDYLKRRGTPARPEELTGHDCFLYSNVATPELWHITARNGEKISVRPKCRFQSNNGDIMLPALIAGRGIGFLPDFLCQDAIDSGALKAILADWAFSEISLNLVMPPSPHRPARVNALINFLKQHLR</sequence>
<evidence type="ECO:0000256" key="3">
    <source>
        <dbReference type="ARBA" id="ARBA00023125"/>
    </source>
</evidence>
<dbReference type="EMBL" id="BAAAEM010000003">
    <property type="protein sequence ID" value="GAA0484903.1"/>
    <property type="molecule type" value="Genomic_DNA"/>
</dbReference>
<dbReference type="RefSeq" id="WP_229955366.1">
    <property type="nucleotide sequence ID" value="NZ_BAAAEM010000003.1"/>
</dbReference>
<comment type="similarity">
    <text evidence="1">Belongs to the LysR transcriptional regulatory family.</text>
</comment>
<dbReference type="PROSITE" id="PS50931">
    <property type="entry name" value="HTH_LYSR"/>
    <property type="match status" value="1"/>
</dbReference>
<keyword evidence="3" id="KW-0238">DNA-binding</keyword>
<dbReference type="PANTHER" id="PTHR30537">
    <property type="entry name" value="HTH-TYPE TRANSCRIPTIONAL REGULATOR"/>
    <property type="match status" value="1"/>
</dbReference>
<protein>
    <submittedName>
        <fullName evidence="6">LysR family transcriptional regulator</fullName>
    </submittedName>
</protein>
<dbReference type="SUPFAM" id="SSF53850">
    <property type="entry name" value="Periplasmic binding protein-like II"/>
    <property type="match status" value="1"/>
</dbReference>
<evidence type="ECO:0000259" key="5">
    <source>
        <dbReference type="PROSITE" id="PS50931"/>
    </source>
</evidence>
<dbReference type="Pfam" id="PF03466">
    <property type="entry name" value="LysR_substrate"/>
    <property type="match status" value="1"/>
</dbReference>
<organism evidence="6 7">
    <name type="scientific">Parasphingorhabdus litoris</name>
    <dbReference type="NCBI Taxonomy" id="394733"/>
    <lineage>
        <taxon>Bacteria</taxon>
        <taxon>Pseudomonadati</taxon>
        <taxon>Pseudomonadota</taxon>
        <taxon>Alphaproteobacteria</taxon>
        <taxon>Sphingomonadales</taxon>
        <taxon>Sphingomonadaceae</taxon>
        <taxon>Parasphingorhabdus</taxon>
    </lineage>
</organism>
<feature type="domain" description="HTH lysR-type" evidence="5">
    <location>
        <begin position="4"/>
        <end position="61"/>
    </location>
</feature>
<evidence type="ECO:0000313" key="7">
    <source>
        <dbReference type="Proteomes" id="UP001500713"/>
    </source>
</evidence>
<dbReference type="InterPro" id="IPR000847">
    <property type="entry name" value="LysR_HTH_N"/>
</dbReference>
<keyword evidence="4" id="KW-0804">Transcription</keyword>
<dbReference type="CDD" id="cd08422">
    <property type="entry name" value="PBP2_CrgA_like"/>
    <property type="match status" value="1"/>
</dbReference>
<evidence type="ECO:0000256" key="4">
    <source>
        <dbReference type="ARBA" id="ARBA00023163"/>
    </source>
</evidence>
<accession>A0ABP3KQ56</accession>
<evidence type="ECO:0000256" key="1">
    <source>
        <dbReference type="ARBA" id="ARBA00009437"/>
    </source>
</evidence>
<dbReference type="Pfam" id="PF00126">
    <property type="entry name" value="HTH_1"/>
    <property type="match status" value="1"/>
</dbReference>
<name>A0ABP3KQ56_9SPHN</name>
<keyword evidence="7" id="KW-1185">Reference proteome</keyword>
<dbReference type="PANTHER" id="PTHR30537:SF5">
    <property type="entry name" value="HTH-TYPE TRANSCRIPTIONAL ACTIVATOR TTDR-RELATED"/>
    <property type="match status" value="1"/>
</dbReference>
<dbReference type="InterPro" id="IPR058163">
    <property type="entry name" value="LysR-type_TF_proteobact-type"/>
</dbReference>
<dbReference type="InterPro" id="IPR005119">
    <property type="entry name" value="LysR_subst-bd"/>
</dbReference>
<dbReference type="InterPro" id="IPR036388">
    <property type="entry name" value="WH-like_DNA-bd_sf"/>
</dbReference>
<dbReference type="InterPro" id="IPR036390">
    <property type="entry name" value="WH_DNA-bd_sf"/>
</dbReference>
<dbReference type="Proteomes" id="UP001500713">
    <property type="component" value="Unassembled WGS sequence"/>
</dbReference>
<comment type="caution">
    <text evidence="6">The sequence shown here is derived from an EMBL/GenBank/DDBJ whole genome shotgun (WGS) entry which is preliminary data.</text>
</comment>